<evidence type="ECO:0000256" key="2">
    <source>
        <dbReference type="ARBA" id="ARBA00008814"/>
    </source>
</evidence>
<dbReference type="STRING" id="734.B0187_02955"/>
<evidence type="ECO:0000313" key="8">
    <source>
        <dbReference type="EMBL" id="OOS00187.1"/>
    </source>
</evidence>
<protein>
    <submittedName>
        <fullName evidence="8">Iron ABC transporter substrate-binding protein</fullName>
    </submittedName>
</protein>
<proteinExistence type="inferred from homology"/>
<gene>
    <name evidence="8" type="ORF">B0187_02955</name>
</gene>
<dbReference type="Pfam" id="PF01497">
    <property type="entry name" value="Peripla_BP_2"/>
    <property type="match status" value="1"/>
</dbReference>
<dbReference type="PANTHER" id="PTHR30532">
    <property type="entry name" value="IRON III DICITRATE-BINDING PERIPLASMIC PROTEIN"/>
    <property type="match status" value="1"/>
</dbReference>
<accession>A0A1T0AU22</accession>
<dbReference type="GO" id="GO:0030288">
    <property type="term" value="C:outer membrane-bounded periplasmic space"/>
    <property type="evidence" value="ECO:0007669"/>
    <property type="project" value="TreeGrafter"/>
</dbReference>
<sequence>MFKALQAVSFALFFAPTLLAKSPCIATLDWTVAETLLAFDEPRFCAVGDVKSYQHWVAEPKLPAETVDLGIRLQPNPEQIWALARTHSLQFINTSFYGSATPLLNQFTDKVAMVDFYGEGKAWHNILTATQQVANLIGKPEQAVRLHQKFSQKIAEIRPLVTPFTDRPILLVQFIDSRHLRIYAENSPFGEVLKQLGFRNGWNGSHNNWGFETVSVTQLASLPNESRLVVVKPYPSNISTALQYNTLWQKLAMAKDPLILPAVWTFGGVPSAQRFAEVLANGLIEGGEQW</sequence>
<dbReference type="AlphaFoldDB" id="A0A1T0AU22"/>
<evidence type="ECO:0000259" key="7">
    <source>
        <dbReference type="PROSITE" id="PS50983"/>
    </source>
</evidence>
<organism evidence="8 9">
    <name type="scientific">Haemophilus paracuniculus</name>
    <dbReference type="NCBI Taxonomy" id="734"/>
    <lineage>
        <taxon>Bacteria</taxon>
        <taxon>Pseudomonadati</taxon>
        <taxon>Pseudomonadota</taxon>
        <taxon>Gammaproteobacteria</taxon>
        <taxon>Pasteurellales</taxon>
        <taxon>Pasteurellaceae</taxon>
        <taxon>Haemophilus</taxon>
    </lineage>
</organism>
<comment type="caution">
    <text evidence="8">The sequence shown here is derived from an EMBL/GenBank/DDBJ whole genome shotgun (WGS) entry which is preliminary data.</text>
</comment>
<evidence type="ECO:0000256" key="5">
    <source>
        <dbReference type="ARBA" id="ARBA00022729"/>
    </source>
</evidence>
<keyword evidence="4" id="KW-0406">Ion transport</keyword>
<comment type="subcellular location">
    <subcellularLocation>
        <location evidence="1">Cell envelope</location>
    </subcellularLocation>
</comment>
<keyword evidence="4" id="KW-0410">Iron transport</keyword>
<dbReference type="PRINTS" id="PR01715">
    <property type="entry name" value="FERRIBNDNGPP"/>
</dbReference>
<evidence type="ECO:0000256" key="3">
    <source>
        <dbReference type="ARBA" id="ARBA00022448"/>
    </source>
</evidence>
<reference evidence="8 9" key="1">
    <citation type="submission" date="2017-02" db="EMBL/GenBank/DDBJ databases">
        <title>Draft genome sequence of Haemophilus paracuniculus CCUG 43573 type strain.</title>
        <authorList>
            <person name="Engstrom-Jakobsson H."/>
            <person name="Salva-Serra F."/>
            <person name="Thorell K."/>
            <person name="Gonzales-Siles L."/>
            <person name="Karlsson R."/>
            <person name="Boulund F."/>
            <person name="Engstrand L."/>
            <person name="Kristiansson E."/>
            <person name="Moore E."/>
        </authorList>
    </citation>
    <scope>NUCLEOTIDE SEQUENCE [LARGE SCALE GENOMIC DNA]</scope>
    <source>
        <strain evidence="8 9">CCUG 43573</strain>
    </source>
</reference>
<name>A0A1T0AU22_9PAST</name>
<dbReference type="GO" id="GO:1901678">
    <property type="term" value="P:iron coordination entity transport"/>
    <property type="evidence" value="ECO:0007669"/>
    <property type="project" value="UniProtKB-ARBA"/>
</dbReference>
<dbReference type="EMBL" id="MUYA01000004">
    <property type="protein sequence ID" value="OOS00187.1"/>
    <property type="molecule type" value="Genomic_DNA"/>
</dbReference>
<comment type="similarity">
    <text evidence="2">Belongs to the bacterial solute-binding protein 8 family.</text>
</comment>
<dbReference type="CDD" id="cd01146">
    <property type="entry name" value="FhuD"/>
    <property type="match status" value="1"/>
</dbReference>
<dbReference type="PANTHER" id="PTHR30532:SF1">
    <property type="entry name" value="IRON(3+)-HYDROXAMATE-BINDING PROTEIN FHUD"/>
    <property type="match status" value="1"/>
</dbReference>
<feature type="chain" id="PRO_5012820417" evidence="6">
    <location>
        <begin position="21"/>
        <end position="290"/>
    </location>
</feature>
<dbReference type="InterPro" id="IPR002491">
    <property type="entry name" value="ABC_transptr_periplasmic_BD"/>
</dbReference>
<evidence type="ECO:0000256" key="6">
    <source>
        <dbReference type="SAM" id="SignalP"/>
    </source>
</evidence>
<keyword evidence="5 6" id="KW-0732">Signal</keyword>
<dbReference type="Proteomes" id="UP000190867">
    <property type="component" value="Unassembled WGS sequence"/>
</dbReference>
<keyword evidence="9" id="KW-1185">Reference proteome</keyword>
<feature type="domain" description="Fe/B12 periplasmic-binding" evidence="7">
    <location>
        <begin position="24"/>
        <end position="287"/>
    </location>
</feature>
<evidence type="ECO:0000256" key="4">
    <source>
        <dbReference type="ARBA" id="ARBA00022496"/>
    </source>
</evidence>
<dbReference type="Gene3D" id="3.40.50.1980">
    <property type="entry name" value="Nitrogenase molybdenum iron protein domain"/>
    <property type="match status" value="2"/>
</dbReference>
<evidence type="ECO:0000313" key="9">
    <source>
        <dbReference type="Proteomes" id="UP000190867"/>
    </source>
</evidence>
<dbReference type="InterPro" id="IPR051313">
    <property type="entry name" value="Bact_iron-sidero_bind"/>
</dbReference>
<evidence type="ECO:0000256" key="1">
    <source>
        <dbReference type="ARBA" id="ARBA00004196"/>
    </source>
</evidence>
<feature type="signal peptide" evidence="6">
    <location>
        <begin position="1"/>
        <end position="20"/>
    </location>
</feature>
<keyword evidence="4" id="KW-0408">Iron</keyword>
<dbReference type="SUPFAM" id="SSF53807">
    <property type="entry name" value="Helical backbone' metal receptor"/>
    <property type="match status" value="1"/>
</dbReference>
<dbReference type="PROSITE" id="PS50983">
    <property type="entry name" value="FE_B12_PBP"/>
    <property type="match status" value="1"/>
</dbReference>
<keyword evidence="3" id="KW-0813">Transport</keyword>